<gene>
    <name evidence="3" type="ORF">CU102_14100</name>
</gene>
<evidence type="ECO:0000313" key="3">
    <source>
        <dbReference type="EMBL" id="PSH68412.1"/>
    </source>
</evidence>
<dbReference type="InterPro" id="IPR011990">
    <property type="entry name" value="TPR-like_helical_dom_sf"/>
</dbReference>
<dbReference type="SUPFAM" id="SSF81901">
    <property type="entry name" value="HCP-like"/>
    <property type="match status" value="1"/>
</dbReference>
<proteinExistence type="predicted"/>
<dbReference type="Gene3D" id="1.25.40.10">
    <property type="entry name" value="Tetratricopeptide repeat domain"/>
    <property type="match status" value="1"/>
</dbReference>
<dbReference type="SUPFAM" id="SSF47090">
    <property type="entry name" value="PGBD-like"/>
    <property type="match status" value="1"/>
</dbReference>
<dbReference type="Pfam" id="PF01471">
    <property type="entry name" value="PG_binding_1"/>
    <property type="match status" value="1"/>
</dbReference>
<protein>
    <submittedName>
        <fullName evidence="3">Peptidoglycan-binding protein</fullName>
    </submittedName>
</protein>
<feature type="region of interest" description="Disordered" evidence="1">
    <location>
        <begin position="65"/>
        <end position="91"/>
    </location>
</feature>
<dbReference type="OrthoDB" id="5295703at2"/>
<feature type="domain" description="Peptidoglycan binding-like" evidence="2">
    <location>
        <begin position="1098"/>
        <end position="1146"/>
    </location>
</feature>
<organism evidence="3 4">
    <name type="scientific">Phyllobacterium brassicacearum</name>
    <dbReference type="NCBI Taxonomy" id="314235"/>
    <lineage>
        <taxon>Bacteria</taxon>
        <taxon>Pseudomonadati</taxon>
        <taxon>Pseudomonadota</taxon>
        <taxon>Alphaproteobacteria</taxon>
        <taxon>Hyphomicrobiales</taxon>
        <taxon>Phyllobacteriaceae</taxon>
        <taxon>Phyllobacterium</taxon>
    </lineage>
</organism>
<dbReference type="PANTHER" id="PTHR45011:SF1">
    <property type="entry name" value="DAP3-BINDING CELL DEATH ENHANCER 1"/>
    <property type="match status" value="1"/>
</dbReference>
<dbReference type="InterPro" id="IPR036365">
    <property type="entry name" value="PGBD-like_sf"/>
</dbReference>
<dbReference type="EMBL" id="PGGO01000009">
    <property type="protein sequence ID" value="PSH68412.1"/>
    <property type="molecule type" value="Genomic_DNA"/>
</dbReference>
<dbReference type="InterPro" id="IPR002477">
    <property type="entry name" value="Peptidoglycan-bd-like"/>
</dbReference>
<evidence type="ECO:0000313" key="4">
    <source>
        <dbReference type="Proteomes" id="UP000241444"/>
    </source>
</evidence>
<dbReference type="Pfam" id="PF08238">
    <property type="entry name" value="Sel1"/>
    <property type="match status" value="4"/>
</dbReference>
<feature type="region of interest" description="Disordered" evidence="1">
    <location>
        <begin position="735"/>
        <end position="755"/>
    </location>
</feature>
<dbReference type="Gene3D" id="1.10.101.10">
    <property type="entry name" value="PGBD-like superfamily/PGBD"/>
    <property type="match status" value="1"/>
</dbReference>
<comment type="caution">
    <text evidence="3">The sequence shown here is derived from an EMBL/GenBank/DDBJ whole genome shotgun (WGS) entry which is preliminary data.</text>
</comment>
<feature type="compositionally biased region" description="Polar residues" evidence="1">
    <location>
        <begin position="1"/>
        <end position="13"/>
    </location>
</feature>
<name>A0A2P7BPP1_9HYPH</name>
<evidence type="ECO:0000259" key="2">
    <source>
        <dbReference type="Pfam" id="PF01471"/>
    </source>
</evidence>
<sequence length="1156" mass="125770">MTNQRSLMEQVNVNRARRDATSLDSLNRTLETLEGQLRRAMEPRPNVSEESQDIADRFAALASRAGRSAAPKHVMAHPAPETTSQRSDGKHDLSAIAAQLKQLRDEMRDEIEPVAPARFEPHVDAMNRLRQTTATASDRFVNASASRPDTGHLSMLRGDLEELRRTVDTLAREESVRNLGNRWDAMDERFDAFTQRNPFNVEEASLSLGSLEGRLKEIRETLDGLPQSLPLKNVEDKLLLLASAVDQMSRKNGASLTGKFMQQVDERLDEISRAIVATSRPSAIRNVEADAFERLEARITSLATKIETATLDRTSDTILKRMGELAERVDYLTAQHAAPIPNLDVLSEQLAAITRHLQNEPASISITDFRDLEDRVLQIIDKLENMPQPTAAAPAFLEQIDQRFDELTRRLDDHHMMVEHSDIRLTDNLEARFDDIARYIAKNVPEVDSTHDAIRNLELQIAGLAQHLSQSNDQHAELRAIPPRLDAIEESIALNRDLVLEAARNAAAEAIRNTASFDSAHDSMIARELADDLKTLERLARKSEERNSKTFEAIHDTLLKIVDRLASLESGHARVHSVIGAVAEGTIIAEHPQDLAYDPNLNVEPAHVASRSNEEEISPEVTLAGDAEIADHAPRERKSLFGSIARGLKGRSKQEATPLDPGLDVMSDVGKSDVKMDFDPDILNRPLEPGSGMPDLNSILKRVRDDRRVVPHASDATAGKADFIAAARRAAQAAASEVESQKRSSADSEEAGAAKGGLFSRQRKPILLAIGAIMIAIAGLQLKSAFLDHPALPDVTASQAQPAEPVAIASYAPEVGPTEAPLEASTRPGLAASQPAPDSVASVIAAQQNTPSTIAATDASTPPTAIEPATVIPAVPVEAGPDPLRAAASNGDPKALFEIGDRYMDGRGLERDYAKAAEWYSVAAEQGFAPAQYRLGNFYEKGLGLTRDLAKAKTYYQLAAEQGNASAMHNLAVLFAAGTDGAPDNESAALWFAKAAELGVKDSQFNLAVLSAKGMGVQQNLEESYKWFALAANAGDKDAAQKRDEVAKAMPSEQLQRARAAVELWKPKPMNPDTNALHVPEAWRESPVTTGSIDMEKAIRNVQLILNKNGYDAGGSDGKIGSKTRDAIMAFQKDNGLKPTGNIDGDFVRNLLKKNG</sequence>
<evidence type="ECO:0000256" key="1">
    <source>
        <dbReference type="SAM" id="MobiDB-lite"/>
    </source>
</evidence>
<keyword evidence="4" id="KW-1185">Reference proteome</keyword>
<dbReference type="PANTHER" id="PTHR45011">
    <property type="entry name" value="DAP3-BINDING CELL DEATH ENHANCER 1"/>
    <property type="match status" value="1"/>
</dbReference>
<dbReference type="RefSeq" id="WP_106711726.1">
    <property type="nucleotide sequence ID" value="NZ_PGGO01000009.1"/>
</dbReference>
<dbReference type="InterPro" id="IPR006597">
    <property type="entry name" value="Sel1-like"/>
</dbReference>
<feature type="region of interest" description="Disordered" evidence="1">
    <location>
        <begin position="1"/>
        <end position="20"/>
    </location>
</feature>
<dbReference type="SMART" id="SM00671">
    <property type="entry name" value="SEL1"/>
    <property type="match status" value="4"/>
</dbReference>
<dbReference type="InterPro" id="IPR036366">
    <property type="entry name" value="PGBDSf"/>
</dbReference>
<dbReference type="Proteomes" id="UP000241444">
    <property type="component" value="Unassembled WGS sequence"/>
</dbReference>
<dbReference type="InterPro" id="IPR052748">
    <property type="entry name" value="ISR_Activator"/>
</dbReference>
<dbReference type="AlphaFoldDB" id="A0A2P7BPP1"/>
<reference evidence="4" key="1">
    <citation type="submission" date="2017-11" db="EMBL/GenBank/DDBJ databases">
        <authorList>
            <person name="Kuznetsova I."/>
            <person name="Sazanova A."/>
            <person name="Chirak E."/>
            <person name="Safronova V."/>
            <person name="Willems A."/>
        </authorList>
    </citation>
    <scope>NUCLEOTIDE SEQUENCE [LARGE SCALE GENOMIC DNA]</scope>
    <source>
        <strain evidence="4">STM 196</strain>
    </source>
</reference>
<accession>A0A2P7BPP1</accession>